<dbReference type="EMBL" id="LGUA01000379">
    <property type="protein sequence ID" value="OAX81951.1"/>
    <property type="molecule type" value="Genomic_DNA"/>
</dbReference>
<accession>A0A1B7NYU8</accession>
<comment type="caution">
    <text evidence="1">The sequence shown here is derived from an EMBL/GenBank/DDBJ whole genome shotgun (WGS) entry which is preliminary data.</text>
</comment>
<evidence type="ECO:0000313" key="2">
    <source>
        <dbReference type="Proteomes" id="UP000091918"/>
    </source>
</evidence>
<organism evidence="1 2">
    <name type="scientific">Emergomyces africanus</name>
    <dbReference type="NCBI Taxonomy" id="1955775"/>
    <lineage>
        <taxon>Eukaryota</taxon>
        <taxon>Fungi</taxon>
        <taxon>Dikarya</taxon>
        <taxon>Ascomycota</taxon>
        <taxon>Pezizomycotina</taxon>
        <taxon>Eurotiomycetes</taxon>
        <taxon>Eurotiomycetidae</taxon>
        <taxon>Onygenales</taxon>
        <taxon>Ajellomycetaceae</taxon>
        <taxon>Emergomyces</taxon>
    </lineage>
</organism>
<evidence type="ECO:0000313" key="1">
    <source>
        <dbReference type="EMBL" id="OAX81951.1"/>
    </source>
</evidence>
<proteinExistence type="predicted"/>
<gene>
    <name evidence="1" type="ORF">ACJ72_03696</name>
</gene>
<keyword evidence="2" id="KW-1185">Reference proteome</keyword>
<dbReference type="Proteomes" id="UP000091918">
    <property type="component" value="Unassembled WGS sequence"/>
</dbReference>
<protein>
    <submittedName>
        <fullName evidence="1">Uncharacterized protein</fullName>
    </submittedName>
</protein>
<sequence>MQNGQIAIQNGQIPIQNGQIPIQNGQIVIQPQAQDWSGWAIPVTAPLQEQQQQQQQLLLQPQPQRQQWFAPTPQQLHAQNVAAAQVNGAEVPRQLIPYNPPAGQAFWVSNLDGTWSLRALSEIHNKLNGQWLNSTSGYPYFKVHAPKAGS</sequence>
<dbReference type="OrthoDB" id="5194044at2759"/>
<reference evidence="1 2" key="1">
    <citation type="submission" date="2015-07" db="EMBL/GenBank/DDBJ databases">
        <title>Emmonsia species relationships and genome sequence.</title>
        <authorList>
            <person name="Cuomo C.A."/>
            <person name="Schwartz I.S."/>
            <person name="Kenyon C."/>
            <person name="de Hoog G.S."/>
            <person name="Govender N.P."/>
            <person name="Botha A."/>
            <person name="Moreno L."/>
            <person name="de Vries M."/>
            <person name="Munoz J.F."/>
            <person name="Stielow J.B."/>
        </authorList>
    </citation>
    <scope>NUCLEOTIDE SEQUENCE [LARGE SCALE GENOMIC DNA]</scope>
    <source>
        <strain evidence="1 2">CBS 136260</strain>
    </source>
</reference>
<name>A0A1B7NYU8_9EURO</name>
<dbReference type="STRING" id="1658172.A0A1B7NYU8"/>
<dbReference type="AlphaFoldDB" id="A0A1B7NYU8"/>